<evidence type="ECO:0000259" key="2">
    <source>
        <dbReference type="Pfam" id="PF01968"/>
    </source>
</evidence>
<dbReference type="GO" id="GO:0006749">
    <property type="term" value="P:glutathione metabolic process"/>
    <property type="evidence" value="ECO:0007669"/>
    <property type="project" value="TreeGrafter"/>
</dbReference>
<evidence type="ECO:0000313" key="5">
    <source>
        <dbReference type="EMBL" id="ANZ74997.1"/>
    </source>
</evidence>
<keyword evidence="6" id="KW-1185">Reference proteome</keyword>
<dbReference type="Pfam" id="PF02538">
    <property type="entry name" value="Hydantoinase_B"/>
    <property type="match status" value="1"/>
</dbReference>
<dbReference type="PANTHER" id="PTHR11365:SF2">
    <property type="entry name" value="5-OXOPROLINASE"/>
    <property type="match status" value="1"/>
</dbReference>
<evidence type="ECO:0000259" key="4">
    <source>
        <dbReference type="Pfam" id="PF05378"/>
    </source>
</evidence>
<dbReference type="OrthoDB" id="3643at2759"/>
<dbReference type="InterPro" id="IPR002821">
    <property type="entry name" value="Hydantoinase_A"/>
</dbReference>
<dbReference type="GO" id="GO:0017168">
    <property type="term" value="F:5-oxoprolinase (ATP-hydrolyzing) activity"/>
    <property type="evidence" value="ECO:0007669"/>
    <property type="project" value="TreeGrafter"/>
</dbReference>
<accession>A0A1B2JAB0</accession>
<dbReference type="EMBL" id="CP014585">
    <property type="protein sequence ID" value="ANZ74997.1"/>
    <property type="molecule type" value="Genomic_DNA"/>
</dbReference>
<dbReference type="Proteomes" id="UP000094565">
    <property type="component" value="Chromosome 2"/>
</dbReference>
<dbReference type="Pfam" id="PF01968">
    <property type="entry name" value="Hydantoinase_A"/>
    <property type="match status" value="1"/>
</dbReference>
<feature type="domain" description="Hydantoinase/oxoprolinase N-terminal" evidence="4">
    <location>
        <begin position="4"/>
        <end position="219"/>
    </location>
</feature>
<evidence type="ECO:0000256" key="1">
    <source>
        <dbReference type="ARBA" id="ARBA00010403"/>
    </source>
</evidence>
<comment type="similarity">
    <text evidence="1">Belongs to the oxoprolinase family.</text>
</comment>
<feature type="domain" description="Hydantoinase B/oxoprolinase" evidence="3">
    <location>
        <begin position="755"/>
        <end position="1304"/>
    </location>
</feature>
<dbReference type="InterPro" id="IPR008040">
    <property type="entry name" value="Hydant_A_N"/>
</dbReference>
<evidence type="ECO:0000313" key="6">
    <source>
        <dbReference type="Proteomes" id="UP000094565"/>
    </source>
</evidence>
<reference evidence="5 6" key="1">
    <citation type="submission" date="2016-02" db="EMBL/GenBank/DDBJ databases">
        <title>Comparative genomic and transcriptomic foundation for Pichia pastoris.</title>
        <authorList>
            <person name="Love K.R."/>
            <person name="Shah K.A."/>
            <person name="Whittaker C.A."/>
            <person name="Wu J."/>
            <person name="Bartlett M.C."/>
            <person name="Ma D."/>
            <person name="Leeson R.L."/>
            <person name="Priest M."/>
            <person name="Young S.K."/>
            <person name="Love J.C."/>
        </authorList>
    </citation>
    <scope>NUCLEOTIDE SEQUENCE [LARGE SCALE GENOMIC DNA]</scope>
    <source>
        <strain evidence="5 6">ATCC 28485</strain>
    </source>
</reference>
<gene>
    <name evidence="5" type="primary">OXP1</name>
    <name evidence="5" type="ORF">ATY40_BA7502318</name>
</gene>
<evidence type="ECO:0000259" key="3">
    <source>
        <dbReference type="Pfam" id="PF02538"/>
    </source>
</evidence>
<dbReference type="GO" id="GO:0005829">
    <property type="term" value="C:cytosol"/>
    <property type="evidence" value="ECO:0007669"/>
    <property type="project" value="TreeGrafter"/>
</dbReference>
<protein>
    <submittedName>
        <fullName evidence="5">BA75_02318T0</fullName>
    </submittedName>
</protein>
<dbReference type="InterPro" id="IPR045079">
    <property type="entry name" value="Oxoprolinase-like"/>
</dbReference>
<dbReference type="PANTHER" id="PTHR11365">
    <property type="entry name" value="5-OXOPROLINASE RELATED"/>
    <property type="match status" value="1"/>
</dbReference>
<organism evidence="5 6">
    <name type="scientific">Komagataella pastoris</name>
    <name type="common">Yeast</name>
    <name type="synonym">Pichia pastoris</name>
    <dbReference type="NCBI Taxonomy" id="4922"/>
    <lineage>
        <taxon>Eukaryota</taxon>
        <taxon>Fungi</taxon>
        <taxon>Dikarya</taxon>
        <taxon>Ascomycota</taxon>
        <taxon>Saccharomycotina</taxon>
        <taxon>Pichiomycetes</taxon>
        <taxon>Pichiales</taxon>
        <taxon>Pichiaceae</taxon>
        <taxon>Komagataella</taxon>
    </lineage>
</organism>
<name>A0A1B2JAB0_PICPA</name>
<proteinExistence type="inferred from homology"/>
<dbReference type="Pfam" id="PF05378">
    <property type="entry name" value="Hydant_A_N"/>
    <property type="match status" value="1"/>
</dbReference>
<feature type="domain" description="Hydantoinase A/oxoprolinase" evidence="2">
    <location>
        <begin position="239"/>
        <end position="542"/>
    </location>
</feature>
<sequence>MSIKIAIDRGGTFTDCIGNPGTGKSEDDIILKILSVNTNKYPDAPLEGIRQLLEIFRKKKIPRGQPLDMSDVQVILMGTTVATNALLERKGERCVLVTTKGFKDCLIIGDQTRPKIFDLSITKPDVLYDSVIEVDERITLEDYTEDPDRRSMSPPNSDYLVKGRTGETVRLLKKVNEAEVTSLLRLVYDQGVRSIGVCLVHSYLYPEHEAIIGRIAKEVGFTQISLSSSLSPVIKFVSRANSCIADAYLTPEIKKYLAGFQLGLKNGIYDESQSNYSGVKAQFMQSDGGLVDALSFSGLRAILSGPAGGVVGYLKTCYNPKLKIPLIGFDMGGTSTDVSRIGANGEFEHVFETVTAGITIQAPQLDINTVAAGGGSILSFRNGLFKAGPESASSDPGPLCYRKDGPLTITDANLFLGRLVPEYFPKVFGTSEDQSLDLDGVTKAFVELTKKINDNVSQEMSTDKVALGFIEVANETMAKPIRAITEAKGFNLLQHRLVSFGGVGGQHAVAVAESLGIRTVIIHRYSSVLSAYGMALADVVEEARQPTSMVLLEDENYLLPPFEELKDQVKQKLIKEGFSDGTIELQLYLNLRYKGTESALMIPSVEGATFLATFEEHHKREFGFICRDKEVLIDDLRVRGIGRNDSTLSKNSFLDDEFESLRASGRIQLVDSSLSDLSKNTLFGTTRLKTPVYRLENLPIGSRIKGPSIIADQTQTNVIPPDYEAFILSNHLLVNRAQRTNNYAKPLEELGIPNDPILLSIFSHRFMDIAEQMGVSLQKTSVSTNVKERLDFSCALFDDEGNLVANAPHVPVHLGSMSTCISRQSELWKGKLKKGDVLFTNHPSKKTGGTHLPDITVITPVFDDQDSRIIFYVASRAHFSDIGGKMSSPGSMPPDSKELYEEGAIVYSELLVEKGDFREEHVVKLFVDQPSKYPGCHGSRSISDNLSDLKAEIAANQKGISLLMKLIQEFGLPMVSKYMKAIQDNAQETVKRMLKDLFTRKLIDDVEMRDGLLYAEGSELLDDGSQIHLRISYNLKTEETIFDFSGTSNQVYGNLNAPESITYSAIIYCLRCLVNDNIPLNQGCLKPVRVNIPPSSILCPDDGCAVVAGNVITSQRVTDVILKTLRVMAASQGDCNNFTFGSSYNLPEGARKTNSYYETIAGGHGAGPGWNGTDAVHTNMTNTRMTDVEIFEKRYPAIVHEFSVRQGSGGQGLHIGGCGVVREIEFRIPIKASILSERRVTAPFGLNGGGCGARGLNILRRQNLDLQGNIMGYRDYNLGGKNTVDLVPGDRIVLMTPGGGGWGSIHDTNPHKVINKSQGEDLFVGKGSLSSRYATQHAI</sequence>
<dbReference type="InterPro" id="IPR003692">
    <property type="entry name" value="Hydantoinase_B"/>
</dbReference>